<dbReference type="KEGG" id="tva:4770959"/>
<protein>
    <submittedName>
        <fullName evidence="1">Uncharacterized protein</fullName>
    </submittedName>
</protein>
<dbReference type="InParanoid" id="A2E2U0"/>
<proteinExistence type="predicted"/>
<reference evidence="1" key="2">
    <citation type="journal article" date="2007" name="Science">
        <title>Draft genome sequence of the sexually transmitted pathogen Trichomonas vaginalis.</title>
        <authorList>
            <person name="Carlton J.M."/>
            <person name="Hirt R.P."/>
            <person name="Silva J.C."/>
            <person name="Delcher A.L."/>
            <person name="Schatz M."/>
            <person name="Zhao Q."/>
            <person name="Wortman J.R."/>
            <person name="Bidwell S.L."/>
            <person name="Alsmark U.C.M."/>
            <person name="Besteiro S."/>
            <person name="Sicheritz-Ponten T."/>
            <person name="Noel C.J."/>
            <person name="Dacks J.B."/>
            <person name="Foster P.G."/>
            <person name="Simillion C."/>
            <person name="Van de Peer Y."/>
            <person name="Miranda-Saavedra D."/>
            <person name="Barton G.J."/>
            <person name="Westrop G.D."/>
            <person name="Mueller S."/>
            <person name="Dessi D."/>
            <person name="Fiori P.L."/>
            <person name="Ren Q."/>
            <person name="Paulsen I."/>
            <person name="Zhang H."/>
            <person name="Bastida-Corcuera F.D."/>
            <person name="Simoes-Barbosa A."/>
            <person name="Brown M.T."/>
            <person name="Hayes R.D."/>
            <person name="Mukherjee M."/>
            <person name="Okumura C.Y."/>
            <person name="Schneider R."/>
            <person name="Smith A.J."/>
            <person name="Vanacova S."/>
            <person name="Villalvazo M."/>
            <person name="Haas B.J."/>
            <person name="Pertea M."/>
            <person name="Feldblyum T.V."/>
            <person name="Utterback T.R."/>
            <person name="Shu C.L."/>
            <person name="Osoegawa K."/>
            <person name="de Jong P.J."/>
            <person name="Hrdy I."/>
            <person name="Horvathova L."/>
            <person name="Zubacova Z."/>
            <person name="Dolezal P."/>
            <person name="Malik S.B."/>
            <person name="Logsdon J.M. Jr."/>
            <person name="Henze K."/>
            <person name="Gupta A."/>
            <person name="Wang C.C."/>
            <person name="Dunne R.L."/>
            <person name="Upcroft J.A."/>
            <person name="Upcroft P."/>
            <person name="White O."/>
            <person name="Salzberg S.L."/>
            <person name="Tang P."/>
            <person name="Chiu C.-H."/>
            <person name="Lee Y.-S."/>
            <person name="Embley T.M."/>
            <person name="Coombs G.H."/>
            <person name="Mottram J.C."/>
            <person name="Tachezy J."/>
            <person name="Fraser-Liggett C.M."/>
            <person name="Johnson P.J."/>
        </authorList>
    </citation>
    <scope>NUCLEOTIDE SEQUENCE [LARGE SCALE GENOMIC DNA]</scope>
    <source>
        <strain evidence="1">G3</strain>
    </source>
</reference>
<name>A2E2U0_TRIV3</name>
<gene>
    <name evidence="1" type="ORF">TVAG_077320</name>
</gene>
<dbReference type="EMBL" id="DS113292">
    <property type="protein sequence ID" value="EAY12995.1"/>
    <property type="molecule type" value="Genomic_DNA"/>
</dbReference>
<dbReference type="VEuPathDB" id="TrichDB:TVAGG3_0896710"/>
<dbReference type="AlphaFoldDB" id="A2E2U0"/>
<organism evidence="1 2">
    <name type="scientific">Trichomonas vaginalis (strain ATCC PRA-98 / G3)</name>
    <dbReference type="NCBI Taxonomy" id="412133"/>
    <lineage>
        <taxon>Eukaryota</taxon>
        <taxon>Metamonada</taxon>
        <taxon>Parabasalia</taxon>
        <taxon>Trichomonadida</taxon>
        <taxon>Trichomonadidae</taxon>
        <taxon>Trichomonas</taxon>
    </lineage>
</organism>
<dbReference type="VEuPathDB" id="TrichDB:TVAG_077320"/>
<reference evidence="1" key="1">
    <citation type="submission" date="2006-10" db="EMBL/GenBank/DDBJ databases">
        <authorList>
            <person name="Amadeo P."/>
            <person name="Zhao Q."/>
            <person name="Wortman J."/>
            <person name="Fraser-Liggett C."/>
            <person name="Carlton J."/>
        </authorList>
    </citation>
    <scope>NUCLEOTIDE SEQUENCE</scope>
    <source>
        <strain evidence="1">G3</strain>
    </source>
</reference>
<evidence type="ECO:0000313" key="2">
    <source>
        <dbReference type="Proteomes" id="UP000001542"/>
    </source>
</evidence>
<dbReference type="RefSeq" id="XP_001325218.1">
    <property type="nucleotide sequence ID" value="XM_001325183.1"/>
</dbReference>
<evidence type="ECO:0000313" key="1">
    <source>
        <dbReference type="EMBL" id="EAY12995.1"/>
    </source>
</evidence>
<accession>A2E2U0</accession>
<keyword evidence="2" id="KW-1185">Reference proteome</keyword>
<sequence length="241" mass="27728">MSFFIYLHLTRSIKKISSINVTSRHYSGSISNFTDLFTAMRELYEEENLTKAGFLIAKNSTSIYGYENDPSAGRTTIDSIFLDPVKYAGLRFLTQLNDPIMEISFDFLSSKVFLEGYTITYSKKVRFMHHYQLFGEASPNNWVIIDDRVSSQSQDLVELGQIGDEPLNWAVHYSLPTQKRNYSKFKLKNLDTNMGEFGGADVVLSKLLFFGTLYPGKIMYTAEKVKRKDQMLFNFAMFSNF</sequence>
<dbReference type="Proteomes" id="UP000001542">
    <property type="component" value="Unassembled WGS sequence"/>
</dbReference>